<dbReference type="Proteomes" id="UP001195963">
    <property type="component" value="Unassembled WGS sequence"/>
</dbReference>
<dbReference type="RefSeq" id="WP_220108930.1">
    <property type="nucleotide sequence ID" value="NZ_JAHZST010000003.1"/>
</dbReference>
<dbReference type="EMBL" id="JAHZST010000003">
    <property type="protein sequence ID" value="MBW8183309.1"/>
    <property type="molecule type" value="Genomic_DNA"/>
</dbReference>
<gene>
    <name evidence="2" type="ORF">K0625_06495</name>
</gene>
<feature type="compositionally biased region" description="Low complexity" evidence="1">
    <location>
        <begin position="143"/>
        <end position="156"/>
    </location>
</feature>
<evidence type="ECO:0000313" key="2">
    <source>
        <dbReference type="EMBL" id="MBW8183309.1"/>
    </source>
</evidence>
<feature type="region of interest" description="Disordered" evidence="1">
    <location>
        <begin position="29"/>
        <end position="48"/>
    </location>
</feature>
<proteinExistence type="predicted"/>
<reference evidence="2 3" key="1">
    <citation type="submission" date="2021-07" db="EMBL/GenBank/DDBJ databases">
        <title>Shewanella sp. nov, isolated from SCS.</title>
        <authorList>
            <person name="Cao W.R."/>
        </authorList>
    </citation>
    <scope>NUCLEOTIDE SEQUENCE [LARGE SCALE GENOMIC DNA]</scope>
    <source>
        <strain evidence="2 3">NR704-98</strain>
    </source>
</reference>
<feature type="region of interest" description="Disordered" evidence="1">
    <location>
        <begin position="69"/>
        <end position="156"/>
    </location>
</feature>
<sequence length="156" mass="16314">MDKTGLTGLGLVTLVGITALGYQVFTQEPSASLTQSQSSEQPSEMLAHLSDSAREQVELVMVSTQVAPEEGFTSSPALPAESISPSTVNASVERAVSLPERERENEAQTPPPQAADLIVETDPGPSAGKDLSRPQRPTVQAKVVAPVSRPAPVSVN</sequence>
<organism evidence="2 3">
    <name type="scientific">Shewanella nanhaiensis</name>
    <dbReference type="NCBI Taxonomy" id="2864872"/>
    <lineage>
        <taxon>Bacteria</taxon>
        <taxon>Pseudomonadati</taxon>
        <taxon>Pseudomonadota</taxon>
        <taxon>Gammaproteobacteria</taxon>
        <taxon>Alteromonadales</taxon>
        <taxon>Shewanellaceae</taxon>
        <taxon>Shewanella</taxon>
    </lineage>
</organism>
<feature type="compositionally biased region" description="Polar residues" evidence="1">
    <location>
        <begin position="29"/>
        <end position="42"/>
    </location>
</feature>
<name>A0ABS7E0S7_9GAMM</name>
<evidence type="ECO:0000313" key="3">
    <source>
        <dbReference type="Proteomes" id="UP001195963"/>
    </source>
</evidence>
<comment type="caution">
    <text evidence="2">The sequence shown here is derived from an EMBL/GenBank/DDBJ whole genome shotgun (WGS) entry which is preliminary data.</text>
</comment>
<evidence type="ECO:0000256" key="1">
    <source>
        <dbReference type="SAM" id="MobiDB-lite"/>
    </source>
</evidence>
<accession>A0ABS7E0S7</accession>
<keyword evidence="3" id="KW-1185">Reference proteome</keyword>
<protein>
    <submittedName>
        <fullName evidence="2">Uncharacterized protein</fullName>
    </submittedName>
</protein>